<dbReference type="EMBL" id="CP053661">
    <property type="protein sequence ID" value="QKD83990.1"/>
    <property type="molecule type" value="Genomic_DNA"/>
</dbReference>
<feature type="transmembrane region" description="Helical" evidence="13">
    <location>
        <begin position="403"/>
        <end position="420"/>
    </location>
</feature>
<protein>
    <submittedName>
        <fullName evidence="15">M48 family metalloprotease</fullName>
    </submittedName>
</protein>
<keyword evidence="10 15" id="KW-0482">Metalloprotease</keyword>
<keyword evidence="7" id="KW-0378">Hydrolase</keyword>
<evidence type="ECO:0000256" key="5">
    <source>
        <dbReference type="ARBA" id="ARBA00022692"/>
    </source>
</evidence>
<evidence type="ECO:0000256" key="1">
    <source>
        <dbReference type="ARBA" id="ARBA00001947"/>
    </source>
</evidence>
<evidence type="ECO:0000256" key="9">
    <source>
        <dbReference type="ARBA" id="ARBA00022989"/>
    </source>
</evidence>
<organism evidence="15 16">
    <name type="scientific">Thermoleptolyngbya sichuanensis A183</name>
    <dbReference type="NCBI Taxonomy" id="2737172"/>
    <lineage>
        <taxon>Bacteria</taxon>
        <taxon>Bacillati</taxon>
        <taxon>Cyanobacteriota</taxon>
        <taxon>Cyanophyceae</taxon>
        <taxon>Oculatellales</taxon>
        <taxon>Oculatellaceae</taxon>
        <taxon>Thermoleptolyngbya</taxon>
        <taxon>Thermoleptolyngbya sichuanensis</taxon>
    </lineage>
</organism>
<evidence type="ECO:0000259" key="14">
    <source>
        <dbReference type="Pfam" id="PF01435"/>
    </source>
</evidence>
<dbReference type="Gene3D" id="3.30.2010.10">
    <property type="entry name" value="Metalloproteases ('zincins'), catalytic domain"/>
    <property type="match status" value="1"/>
</dbReference>
<feature type="transmembrane region" description="Helical" evidence="13">
    <location>
        <begin position="599"/>
        <end position="617"/>
    </location>
</feature>
<keyword evidence="11 13" id="KW-0472">Membrane</keyword>
<keyword evidence="3" id="KW-1003">Cell membrane</keyword>
<evidence type="ECO:0000256" key="8">
    <source>
        <dbReference type="ARBA" id="ARBA00022833"/>
    </source>
</evidence>
<dbReference type="Proteomes" id="UP000505210">
    <property type="component" value="Chromosome"/>
</dbReference>
<dbReference type="InterPro" id="IPR050083">
    <property type="entry name" value="HtpX_protease"/>
</dbReference>
<feature type="domain" description="Peptidase M48" evidence="14">
    <location>
        <begin position="323"/>
        <end position="527"/>
    </location>
</feature>
<dbReference type="GO" id="GO:0046872">
    <property type="term" value="F:metal ion binding"/>
    <property type="evidence" value="ECO:0007669"/>
    <property type="project" value="UniProtKB-KW"/>
</dbReference>
<evidence type="ECO:0000313" key="16">
    <source>
        <dbReference type="Proteomes" id="UP000505210"/>
    </source>
</evidence>
<dbReference type="InterPro" id="IPR011989">
    <property type="entry name" value="ARM-like"/>
</dbReference>
<dbReference type="KEGG" id="theu:HPC62_18930"/>
<evidence type="ECO:0000256" key="10">
    <source>
        <dbReference type="ARBA" id="ARBA00023049"/>
    </source>
</evidence>
<dbReference type="InterPro" id="IPR001915">
    <property type="entry name" value="Peptidase_M48"/>
</dbReference>
<keyword evidence="16" id="KW-1185">Reference proteome</keyword>
<keyword evidence="4 15" id="KW-0645">Protease</keyword>
<dbReference type="Pfam" id="PF01435">
    <property type="entry name" value="Peptidase_M48"/>
    <property type="match status" value="1"/>
</dbReference>
<feature type="region of interest" description="Disordered" evidence="12">
    <location>
        <begin position="103"/>
        <end position="166"/>
    </location>
</feature>
<evidence type="ECO:0000256" key="6">
    <source>
        <dbReference type="ARBA" id="ARBA00022723"/>
    </source>
</evidence>
<feature type="transmembrane region" description="Helical" evidence="13">
    <location>
        <begin position="363"/>
        <end position="383"/>
    </location>
</feature>
<dbReference type="Gene3D" id="1.25.10.10">
    <property type="entry name" value="Leucine-rich Repeat Variant"/>
    <property type="match status" value="1"/>
</dbReference>
<feature type="compositionally biased region" description="Low complexity" evidence="12">
    <location>
        <begin position="108"/>
        <end position="127"/>
    </location>
</feature>
<keyword evidence="6" id="KW-0479">Metal-binding</keyword>
<evidence type="ECO:0000256" key="7">
    <source>
        <dbReference type="ARBA" id="ARBA00022801"/>
    </source>
</evidence>
<comment type="cofactor">
    <cofactor evidence="1">
        <name>Zn(2+)</name>
        <dbReference type="ChEBI" id="CHEBI:29105"/>
    </cofactor>
</comment>
<dbReference type="PANTHER" id="PTHR43221:SF1">
    <property type="entry name" value="PROTEASE HTPX"/>
    <property type="match status" value="1"/>
</dbReference>
<evidence type="ECO:0000256" key="2">
    <source>
        <dbReference type="ARBA" id="ARBA00004651"/>
    </source>
</evidence>
<keyword evidence="9 13" id="KW-1133">Transmembrane helix</keyword>
<dbReference type="AlphaFoldDB" id="A0A6M8BIH7"/>
<name>A0A6M8BIH7_9CYAN</name>
<sequence>MSERSKLPVSSGSTGAAARALLDAGLAALKRQEYGTAIAHLESLFRTPAERSVQLKARMGLVMAYEKSGNVQEAIALCQTLSNSSHVQTRRWAAKALAEIAQRHPEAAEPAAASAQSLEAPPAAARPASEDDLAAGLTHAPGSRSPSRPLRSPSHPPAASASSLPNDTAIAPVQTTPIDWRLAGRAQKWSPLPMVDRAGLWALGLGTAMALFALLRGLLLATFWLFNHTIARITFPVDLRYYSIYRDPAALVLLGLLGLAIALPWLMTLLLRRAYQMQPLAVDTLEQASPEAARVLKRIFGQQQRPLPKLELLPTDAPLLLTYGSLPRLSHLVLSRGLLAQLRDDEIAALVAGEIGHLQHWTAGVMSLVTLVGLLPYLLYRVLGQWGDSQRNAGLRALAMDGSLLGYGLFWLCRAVGLWFSRRRLFYSDRTSSNLTGNPNALSRALLKCSLGLSQAVAQQRQTSPLLESLELLMPVGIKTSLTLGSLYAQHPSPDLLQWDCQNPYRHWLSVSNAHPPLGDRLQHLSRYAQHWRLFPELDLPPAAPPRLSWKERRPLLLQASPYLGLGIGLAIALFLWLVGGVATQFNWRGLTWMWGDRTLLMGCGLLGFSFGTFVRINSFFRDIPRTAPTDLSLVELMQPPAPIPLPGQPLRLRGTLLGQRGICALPSQDLLLQCETGLIRLHHTHRFGPLGSLLAPGRHPSGLIGRPVTVTGWFRRGATPWIDVETIQTTQGAVCRSEHPLWSTLVAIAAALWGFHVILTGF</sequence>
<keyword evidence="8" id="KW-0862">Zinc</keyword>
<evidence type="ECO:0000256" key="13">
    <source>
        <dbReference type="SAM" id="Phobius"/>
    </source>
</evidence>
<reference evidence="15 16" key="1">
    <citation type="submission" date="2020-05" db="EMBL/GenBank/DDBJ databases">
        <title>Complete genome sequence of of a novel Thermoleptolyngbya strain isolated from hot springs of Ganzi, Sichuan China.</title>
        <authorList>
            <person name="Tang J."/>
            <person name="Daroch M."/>
            <person name="Li L."/>
            <person name="Waleron K."/>
            <person name="Waleron M."/>
            <person name="Waleron M."/>
        </authorList>
    </citation>
    <scope>NUCLEOTIDE SEQUENCE [LARGE SCALE GENOMIC DNA]</scope>
    <source>
        <strain evidence="15 16">PKUAC-SCTA183</strain>
    </source>
</reference>
<feature type="transmembrane region" description="Helical" evidence="13">
    <location>
        <begin position="556"/>
        <end position="579"/>
    </location>
</feature>
<dbReference type="RefSeq" id="WP_172358063.1">
    <property type="nucleotide sequence ID" value="NZ_CP053661.1"/>
</dbReference>
<gene>
    <name evidence="15" type="ORF">HPC62_18930</name>
</gene>
<keyword evidence="5 13" id="KW-0812">Transmembrane</keyword>
<accession>A0A6M8BIH7</accession>
<dbReference type="GO" id="GO:0004222">
    <property type="term" value="F:metalloendopeptidase activity"/>
    <property type="evidence" value="ECO:0007669"/>
    <property type="project" value="InterPro"/>
</dbReference>
<dbReference type="PANTHER" id="PTHR43221">
    <property type="entry name" value="PROTEASE HTPX"/>
    <property type="match status" value="1"/>
</dbReference>
<dbReference type="GO" id="GO:0005886">
    <property type="term" value="C:plasma membrane"/>
    <property type="evidence" value="ECO:0007669"/>
    <property type="project" value="UniProtKB-SubCell"/>
</dbReference>
<dbReference type="GO" id="GO:0006508">
    <property type="term" value="P:proteolysis"/>
    <property type="evidence" value="ECO:0007669"/>
    <property type="project" value="UniProtKB-KW"/>
</dbReference>
<proteinExistence type="predicted"/>
<evidence type="ECO:0000256" key="11">
    <source>
        <dbReference type="ARBA" id="ARBA00023136"/>
    </source>
</evidence>
<feature type="transmembrane region" description="Helical" evidence="13">
    <location>
        <begin position="742"/>
        <end position="760"/>
    </location>
</feature>
<evidence type="ECO:0000256" key="12">
    <source>
        <dbReference type="SAM" id="MobiDB-lite"/>
    </source>
</evidence>
<evidence type="ECO:0000313" key="15">
    <source>
        <dbReference type="EMBL" id="QKD83990.1"/>
    </source>
</evidence>
<evidence type="ECO:0000256" key="3">
    <source>
        <dbReference type="ARBA" id="ARBA00022475"/>
    </source>
</evidence>
<feature type="transmembrane region" description="Helical" evidence="13">
    <location>
        <begin position="198"/>
        <end position="226"/>
    </location>
</feature>
<feature type="transmembrane region" description="Helical" evidence="13">
    <location>
        <begin position="249"/>
        <end position="271"/>
    </location>
</feature>
<feature type="compositionally biased region" description="Low complexity" evidence="12">
    <location>
        <begin position="140"/>
        <end position="165"/>
    </location>
</feature>
<comment type="subcellular location">
    <subcellularLocation>
        <location evidence="2">Cell membrane</location>
        <topology evidence="2">Multi-pass membrane protein</topology>
    </subcellularLocation>
</comment>
<evidence type="ECO:0000256" key="4">
    <source>
        <dbReference type="ARBA" id="ARBA00022670"/>
    </source>
</evidence>